<proteinExistence type="predicted"/>
<evidence type="ECO:0000259" key="1">
    <source>
        <dbReference type="Pfam" id="PF01850"/>
    </source>
</evidence>
<dbReference type="PATRIC" id="fig|1872076.5.peg.2040"/>
<organism evidence="2 3">
    <name type="scientific">Candidatus Scalindua rubra</name>
    <dbReference type="NCBI Taxonomy" id="1872076"/>
    <lineage>
        <taxon>Bacteria</taxon>
        <taxon>Pseudomonadati</taxon>
        <taxon>Planctomycetota</taxon>
        <taxon>Candidatus Brocadiia</taxon>
        <taxon>Candidatus Brocadiales</taxon>
        <taxon>Candidatus Scalinduaceae</taxon>
        <taxon>Candidatus Scalindua</taxon>
    </lineage>
</organism>
<name>A0A1E3XBZ4_9BACT</name>
<dbReference type="EMBL" id="MAYW01000037">
    <property type="protein sequence ID" value="ODS33120.1"/>
    <property type="molecule type" value="Genomic_DNA"/>
</dbReference>
<dbReference type="Proteomes" id="UP000094056">
    <property type="component" value="Unassembled WGS sequence"/>
</dbReference>
<dbReference type="InterPro" id="IPR029060">
    <property type="entry name" value="PIN-like_dom_sf"/>
</dbReference>
<comment type="caution">
    <text evidence="2">The sequence shown here is derived from an EMBL/GenBank/DDBJ whole genome shotgun (WGS) entry which is preliminary data.</text>
</comment>
<feature type="domain" description="PIN" evidence="1">
    <location>
        <begin position="12"/>
        <end position="124"/>
    </location>
</feature>
<dbReference type="Pfam" id="PF01850">
    <property type="entry name" value="PIN"/>
    <property type="match status" value="1"/>
</dbReference>
<dbReference type="SUPFAM" id="SSF88723">
    <property type="entry name" value="PIN domain-like"/>
    <property type="match status" value="1"/>
</dbReference>
<dbReference type="InterPro" id="IPR002716">
    <property type="entry name" value="PIN_dom"/>
</dbReference>
<evidence type="ECO:0000313" key="2">
    <source>
        <dbReference type="EMBL" id="ODS33120.1"/>
    </source>
</evidence>
<dbReference type="AlphaFoldDB" id="A0A1E3XBZ4"/>
<accession>A0A1E3XBZ4</accession>
<sequence length="152" mass="17544">MSETENNQGSCFIDTNIWLYAFVKTQDSKKSVIASSIIQEKEIIISTQIISEVCVNLIKKIQFPEEDIQKLITSFYEKYTIVEISKEILLKASELRKQNALSYWDSIVVASALYFDTDILYSEDMQDGLRVENKLVITNPFRDLASEKLEKE</sequence>
<evidence type="ECO:0000313" key="3">
    <source>
        <dbReference type="Proteomes" id="UP000094056"/>
    </source>
</evidence>
<dbReference type="CDD" id="cd18692">
    <property type="entry name" value="PIN_VapC-like"/>
    <property type="match status" value="1"/>
</dbReference>
<reference evidence="2 3" key="1">
    <citation type="submission" date="2016-07" db="EMBL/GenBank/DDBJ databases">
        <title>Draft genome of Scalindua rubra, obtained from a brine-seawater interface in the Red Sea, sheds light on salt adaptation in anammox bacteria.</title>
        <authorList>
            <person name="Speth D.R."/>
            <person name="Lagkouvardos I."/>
            <person name="Wang Y."/>
            <person name="Qian P.-Y."/>
            <person name="Dutilh B.E."/>
            <person name="Jetten M.S."/>
        </authorList>
    </citation>
    <scope>NUCLEOTIDE SEQUENCE [LARGE SCALE GENOMIC DNA]</scope>
    <source>
        <strain evidence="2">BSI-1</strain>
    </source>
</reference>
<dbReference type="Gene3D" id="3.40.50.1010">
    <property type="entry name" value="5'-nuclease"/>
    <property type="match status" value="1"/>
</dbReference>
<protein>
    <submittedName>
        <fullName evidence="2">PIN domain protein</fullName>
    </submittedName>
</protein>
<gene>
    <name evidence="2" type="ORF">SCARUB_01744</name>
</gene>